<accession>A0AA44URF0</accession>
<organism evidence="2 3">
    <name type="scientific">Pseudonocardia alni</name>
    <name type="common">Amycolata alni</name>
    <dbReference type="NCBI Taxonomy" id="33907"/>
    <lineage>
        <taxon>Bacteria</taxon>
        <taxon>Bacillati</taxon>
        <taxon>Actinomycetota</taxon>
        <taxon>Actinomycetes</taxon>
        <taxon>Pseudonocardiales</taxon>
        <taxon>Pseudonocardiaceae</taxon>
        <taxon>Pseudonocardia</taxon>
    </lineage>
</organism>
<evidence type="ECO:0000256" key="1">
    <source>
        <dbReference type="SAM" id="Phobius"/>
    </source>
</evidence>
<dbReference type="Proteomes" id="UP000232453">
    <property type="component" value="Unassembled WGS sequence"/>
</dbReference>
<feature type="transmembrane region" description="Helical" evidence="1">
    <location>
        <begin position="76"/>
        <end position="95"/>
    </location>
</feature>
<keyword evidence="1" id="KW-1133">Transmembrane helix</keyword>
<sequence>MLLLGSRLLAALGCFALAGWAAYAIVGGSPDLVTMAWWFAGAVLLHDLVLFPLYAAGDRLLLLALPRTRVPLVNHVRIPVLGSGLALLMFLPGIIRQGALSTLNATGLDQEPYRMRWVWLTVVLFVVSALVWTARTLLARRAVSEP</sequence>
<dbReference type="RefSeq" id="WP_100879289.1">
    <property type="nucleotide sequence ID" value="NZ_JBICSI010000001.1"/>
</dbReference>
<feature type="transmembrane region" description="Helical" evidence="1">
    <location>
        <begin position="34"/>
        <end position="55"/>
    </location>
</feature>
<feature type="transmembrane region" description="Helical" evidence="1">
    <location>
        <begin position="115"/>
        <end position="134"/>
    </location>
</feature>
<evidence type="ECO:0000313" key="3">
    <source>
        <dbReference type="Proteomes" id="UP000232453"/>
    </source>
</evidence>
<keyword evidence="1" id="KW-0472">Membrane</keyword>
<protein>
    <submittedName>
        <fullName evidence="2">Uncharacterized protein</fullName>
    </submittedName>
</protein>
<proteinExistence type="predicted"/>
<reference evidence="2 3" key="1">
    <citation type="submission" date="2017-11" db="EMBL/GenBank/DDBJ databases">
        <title>Sequencing the genomes of 1000 actinobacteria strains.</title>
        <authorList>
            <person name="Klenk H.-P."/>
        </authorList>
    </citation>
    <scope>NUCLEOTIDE SEQUENCE [LARGE SCALE GENOMIC DNA]</scope>
    <source>
        <strain evidence="2 3">DSM 44104</strain>
    </source>
</reference>
<dbReference type="AlphaFoldDB" id="A0AA44URF0"/>
<name>A0AA44URF0_PSEA5</name>
<keyword evidence="1" id="KW-0812">Transmembrane</keyword>
<dbReference type="EMBL" id="PHUJ01000003">
    <property type="protein sequence ID" value="PKB31938.1"/>
    <property type="molecule type" value="Genomic_DNA"/>
</dbReference>
<gene>
    <name evidence="2" type="ORF">ATL51_3641</name>
</gene>
<comment type="caution">
    <text evidence="2">The sequence shown here is derived from an EMBL/GenBank/DDBJ whole genome shotgun (WGS) entry which is preliminary data.</text>
</comment>
<evidence type="ECO:0000313" key="2">
    <source>
        <dbReference type="EMBL" id="PKB31938.1"/>
    </source>
</evidence>